<protein>
    <submittedName>
        <fullName evidence="1">Uncharacterized protein</fullName>
    </submittedName>
</protein>
<evidence type="ECO:0000313" key="2">
    <source>
        <dbReference type="Proteomes" id="UP000321353"/>
    </source>
</evidence>
<gene>
    <name evidence="1" type="ORF">Mal15_01660</name>
</gene>
<dbReference type="KEGG" id="smam:Mal15_01660"/>
<dbReference type="EMBL" id="CP036264">
    <property type="protein sequence ID" value="QEF96140.1"/>
    <property type="molecule type" value="Genomic_DNA"/>
</dbReference>
<evidence type="ECO:0000313" key="1">
    <source>
        <dbReference type="EMBL" id="QEF96140.1"/>
    </source>
</evidence>
<proteinExistence type="predicted"/>
<reference evidence="1 2" key="1">
    <citation type="submission" date="2019-02" db="EMBL/GenBank/DDBJ databases">
        <title>Planctomycetal bacteria perform biofilm scaping via a novel small molecule.</title>
        <authorList>
            <person name="Jeske O."/>
            <person name="Boedeker C."/>
            <person name="Wiegand S."/>
            <person name="Breitling P."/>
            <person name="Kallscheuer N."/>
            <person name="Jogler M."/>
            <person name="Rohde M."/>
            <person name="Petersen J."/>
            <person name="Medema M.H."/>
            <person name="Surup F."/>
            <person name="Jogler C."/>
        </authorList>
    </citation>
    <scope>NUCLEOTIDE SEQUENCE [LARGE SCALE GENOMIC DNA]</scope>
    <source>
        <strain evidence="1 2">Mal15</strain>
    </source>
</reference>
<dbReference type="AlphaFoldDB" id="A0A5B9M7X0"/>
<organism evidence="1 2">
    <name type="scientific">Stieleria maiorica</name>
    <dbReference type="NCBI Taxonomy" id="2795974"/>
    <lineage>
        <taxon>Bacteria</taxon>
        <taxon>Pseudomonadati</taxon>
        <taxon>Planctomycetota</taxon>
        <taxon>Planctomycetia</taxon>
        <taxon>Pirellulales</taxon>
        <taxon>Pirellulaceae</taxon>
        <taxon>Stieleria</taxon>
    </lineage>
</organism>
<name>A0A5B9M7X0_9BACT</name>
<sequence>MKISLAFSGGGVRATVLFHHGDDVADATLSTYGNEALRPVPSNRVLFRAA</sequence>
<dbReference type="RefSeq" id="WP_167546551.1">
    <property type="nucleotide sequence ID" value="NZ_CP036264.1"/>
</dbReference>
<keyword evidence="2" id="KW-1185">Reference proteome</keyword>
<dbReference type="Proteomes" id="UP000321353">
    <property type="component" value="Chromosome"/>
</dbReference>
<accession>A0A5B9M7X0</accession>